<dbReference type="InterPro" id="IPR027417">
    <property type="entry name" value="P-loop_NTPase"/>
</dbReference>
<organism evidence="12 13">
    <name type="scientific">Puccinia sorghi</name>
    <dbReference type="NCBI Taxonomy" id="27349"/>
    <lineage>
        <taxon>Eukaryota</taxon>
        <taxon>Fungi</taxon>
        <taxon>Dikarya</taxon>
        <taxon>Basidiomycota</taxon>
        <taxon>Pucciniomycotina</taxon>
        <taxon>Pucciniomycetes</taxon>
        <taxon>Pucciniales</taxon>
        <taxon>Pucciniaceae</taxon>
        <taxon>Puccinia</taxon>
    </lineage>
</organism>
<dbReference type="GO" id="GO:0005654">
    <property type="term" value="C:nucleoplasm"/>
    <property type="evidence" value="ECO:0007669"/>
    <property type="project" value="UniProtKB-SubCell"/>
</dbReference>
<evidence type="ECO:0000256" key="9">
    <source>
        <dbReference type="ARBA" id="ARBA00077000"/>
    </source>
</evidence>
<feature type="domain" description="AAA+ ATPase" evidence="11">
    <location>
        <begin position="990"/>
        <end position="1136"/>
    </location>
</feature>
<evidence type="ECO:0000313" key="13">
    <source>
        <dbReference type="Proteomes" id="UP000037035"/>
    </source>
</evidence>
<keyword evidence="6" id="KW-0067">ATP-binding</keyword>
<evidence type="ECO:0000259" key="11">
    <source>
        <dbReference type="SMART" id="SM00382"/>
    </source>
</evidence>
<dbReference type="SUPFAM" id="SSF52540">
    <property type="entry name" value="P-loop containing nucleoside triphosphate hydrolases"/>
    <property type="match status" value="4"/>
</dbReference>
<comment type="caution">
    <text evidence="12">The sequence shown here is derived from an EMBL/GenBank/DDBJ whole genome shotgun (WGS) entry which is preliminary data.</text>
</comment>
<evidence type="ECO:0000256" key="10">
    <source>
        <dbReference type="SAM" id="MobiDB-lite"/>
    </source>
</evidence>
<keyword evidence="8" id="KW-0539">Nucleus</keyword>
<keyword evidence="13" id="KW-1185">Reference proteome</keyword>
<protein>
    <recommendedName>
        <fullName evidence="4">Midasin</fullName>
    </recommendedName>
    <alternativeName>
        <fullName evidence="9">MIDAS-containing protein</fullName>
    </alternativeName>
</protein>
<dbReference type="GO" id="GO:0000027">
    <property type="term" value="P:ribosomal large subunit assembly"/>
    <property type="evidence" value="ECO:0007669"/>
    <property type="project" value="TreeGrafter"/>
</dbReference>
<dbReference type="PANTHER" id="PTHR48103">
    <property type="entry name" value="MIDASIN-RELATED"/>
    <property type="match status" value="1"/>
</dbReference>
<reference evidence="12 13" key="1">
    <citation type="submission" date="2015-08" db="EMBL/GenBank/DDBJ databases">
        <title>Next Generation Sequencing and Analysis of the Genome of Puccinia sorghi L Schw, the Causal Agent of Maize Common Rust.</title>
        <authorList>
            <person name="Rochi L."/>
            <person name="Burguener G."/>
            <person name="Darino M."/>
            <person name="Turjanski A."/>
            <person name="Kreff E."/>
            <person name="Dieguez M.J."/>
            <person name="Sacco F."/>
        </authorList>
    </citation>
    <scope>NUCLEOTIDE SEQUENCE [LARGE SCALE GENOMIC DNA]</scope>
    <source>
        <strain evidence="12 13">RO10H11247</strain>
    </source>
</reference>
<evidence type="ECO:0000256" key="5">
    <source>
        <dbReference type="ARBA" id="ARBA00022741"/>
    </source>
</evidence>
<comment type="subcellular location">
    <subcellularLocation>
        <location evidence="1">Nucleus</location>
        <location evidence="1">Nucleolus</location>
    </subcellularLocation>
    <subcellularLocation>
        <location evidence="2">Nucleus</location>
        <location evidence="2">Nucleoplasm</location>
    </subcellularLocation>
</comment>
<comment type="similarity">
    <text evidence="3">Belongs to the midasin family.</text>
</comment>
<dbReference type="VEuPathDB" id="FungiDB:VP01_1044g4"/>
<dbReference type="GO" id="GO:0016887">
    <property type="term" value="F:ATP hydrolysis activity"/>
    <property type="evidence" value="ECO:0007669"/>
    <property type="project" value="InterPro"/>
</dbReference>
<sequence>MTRLSSRTANEHPLERTRKISNLFFVRYLMRSVYYYHIIPRYFPVFRRTIHFTNQNFWTNSFWLFLVCYKYHLICHIPVLCCGAGFCPRLYSSSSNSIRVEVLVSSLGTVGGFGKVQLTPVGQSKKFGINMFGDGFHASALRYKTNSRLLGLSKDSQLGGTSSHMRPHLFPHHPSSSLVALRSLSCNISQRFPVLISGPPSCGKNTIIQKLAAQLWSRNLMCDHSMINQSEFDQNVVTLNLASRTLDAKSFVGSYVSSTEDPGKFVFVEGPLLRAMKEGKWLVCQDIDRASDDVLSVINQLADLISHRAQYEIGGGYGGHGGSNGIGIDLGAQSGWIAANERFLLLATRTCQRENGKSFVGEQYWKEVVISPMAREDILNIVARQTPNFSQSVRDQLVSAWEEVSSSQIDSSRRRPIQLTDLLKWVTRIKALLAKGQTLSSVSQNPVLQEQIFLEGFDLFLASSESLLVGCEDQASNQDLKAAHALGQHLDLNPERSTYCVCRRTPDFIPPTHKNKGGSGAKGKMYATIGRVKQVIDNSSMALSSSESRPFALTKSTLVLLERLAVCMRSSEPTLLVGETGTGKTTVADLQCIVHSNRLVDDFLCAFGDTFNTSRNHEFVHAIRKAASKKKYIRLVALLRDGIRALSDRLNSKAKPDGRPQLEVEADDSHEPIKRRKTNTARCKTSKSSQARLKISLQDYLFHVNQFEEKFLRSTSNHMRFRFVEGPLVKALQSGDWVLLDEINLGTTETLEALSGLLRHPNASVVLSERGDLVPVPRHPDFRLIGCMNPATDVGKRDLPASLRSKFTELYVQPPDNDREALLNIISQHLGGICASDKRAIADTADCYSAIRTLARNGSLADGTNAPPHYSMRTLSRALTFATDISDSLCLRRALVEGFLMAFVTTLDTKSTEVVYQLIDRHIVQNGKNPKAILFQLPKRPENQDSYIQVGSFWLKKAQVLDESVPTQEYVLTESVKSKIVDLARAVTTGRWPVLIQGPTSSGKTSIVAYIARLTGHPFVRINNHEHTDIQEYIGSYATDPKTGRLCFKEGALVRALRQGAWVVLDELNLAPSDVLEALDRLIDDNRELLIPETQEIVKPHPDFMLFATQNPPGLYGGRKVLSRAFRNRFLELHFGDVPKDELEVILYLFRWGGRGALGYQELAEDGYMLLAERSRGEEEKETVKQVLKELMNVTINPTNLYQDVTLPKSLVATNACKRLFKLVSRCIQFNEPVLLVGDAGSGKTSVCEALSSFANQRLRSINLHRNSEVGDLLGSQRPIGQRAEKIRTALEQLRASVGSLEIGLTFQDGPDIDDVISNTEQMLTEKMKSSSDPRAVEKAQAALSQLRKSTALFDWSDGPLIQAMQEGNYVLLDEISLADDSVLERLNSLLEPERSIVLAERGGESLDKMQITAHESFQIFATMNPGGNFGKRELSPALRNRFTEIWVPLVSDLQDRLMIYCDRLSHKTKSPAGSSFIPSEWATRIISFSDFYSKSPISAHFSARELSLRDGLAWCDFIKSCSSLPLPLPFIHGAQMTVLDHLGTAGFGQDLPPNLIQELRQACLDYLHKLASFLQGPTENSNRITYLPSGLKIGDFMLQASDPTITVEAAPKIYSFHAPTPQSRIIRRESRSRKD</sequence>
<dbReference type="Pfam" id="PF17867">
    <property type="entry name" value="AAA_lid_7"/>
    <property type="match status" value="1"/>
</dbReference>
<dbReference type="InterPro" id="IPR011704">
    <property type="entry name" value="ATPase_dyneun-rel_AAA"/>
</dbReference>
<evidence type="ECO:0000256" key="1">
    <source>
        <dbReference type="ARBA" id="ARBA00004604"/>
    </source>
</evidence>
<evidence type="ECO:0000256" key="3">
    <source>
        <dbReference type="ARBA" id="ARBA00007188"/>
    </source>
</evidence>
<dbReference type="InterPro" id="IPR041190">
    <property type="entry name" value="Midasin_AAA_lid_5"/>
</dbReference>
<evidence type="ECO:0000256" key="6">
    <source>
        <dbReference type="ARBA" id="ARBA00022840"/>
    </source>
</evidence>
<proteinExistence type="inferred from homology"/>
<dbReference type="InterPro" id="IPR040848">
    <property type="entry name" value="AAA_lid_7"/>
</dbReference>
<dbReference type="CDD" id="cd00009">
    <property type="entry name" value="AAA"/>
    <property type="match status" value="1"/>
</dbReference>
<accession>A0A0L6VUA2</accession>
<dbReference type="PANTHER" id="PTHR48103:SF2">
    <property type="entry name" value="MIDASIN"/>
    <property type="match status" value="1"/>
</dbReference>
<evidence type="ECO:0000313" key="12">
    <source>
        <dbReference type="EMBL" id="KNZ64293.1"/>
    </source>
</evidence>
<dbReference type="InterPro" id="IPR003593">
    <property type="entry name" value="AAA+_ATPase"/>
</dbReference>
<feature type="domain" description="AAA+ ATPase" evidence="11">
    <location>
        <begin position="570"/>
        <end position="815"/>
    </location>
</feature>
<dbReference type="GO" id="GO:0030687">
    <property type="term" value="C:preribosome, large subunit precursor"/>
    <property type="evidence" value="ECO:0007669"/>
    <property type="project" value="TreeGrafter"/>
</dbReference>
<dbReference type="FunFam" id="3.40.50.300:FF:000142">
    <property type="entry name" value="Midasin"/>
    <property type="match status" value="1"/>
</dbReference>
<dbReference type="GO" id="GO:0005730">
    <property type="term" value="C:nucleolus"/>
    <property type="evidence" value="ECO:0007669"/>
    <property type="project" value="UniProtKB-SubCell"/>
</dbReference>
<evidence type="ECO:0000256" key="8">
    <source>
        <dbReference type="ARBA" id="ARBA00023242"/>
    </source>
</evidence>
<dbReference type="SMART" id="SM00382">
    <property type="entry name" value="AAA"/>
    <property type="match status" value="4"/>
</dbReference>
<dbReference type="Proteomes" id="UP000037035">
    <property type="component" value="Unassembled WGS sequence"/>
</dbReference>
<name>A0A0L6VUA2_9BASI</name>
<evidence type="ECO:0000256" key="7">
    <source>
        <dbReference type="ARBA" id="ARBA00023186"/>
    </source>
</evidence>
<keyword evidence="7" id="KW-0143">Chaperone</keyword>
<keyword evidence="5" id="KW-0547">Nucleotide-binding</keyword>
<dbReference type="FunFam" id="3.40.50.300:FF:001368">
    <property type="entry name" value="Midasin"/>
    <property type="match status" value="1"/>
</dbReference>
<evidence type="ECO:0000256" key="2">
    <source>
        <dbReference type="ARBA" id="ARBA00004642"/>
    </source>
</evidence>
<dbReference type="Pfam" id="PF07728">
    <property type="entry name" value="AAA_5"/>
    <property type="match status" value="5"/>
</dbReference>
<dbReference type="EMBL" id="LAVV01000499">
    <property type="protein sequence ID" value="KNZ64293.1"/>
    <property type="molecule type" value="Genomic_DNA"/>
</dbReference>
<evidence type="ECO:0000256" key="4">
    <source>
        <dbReference type="ARBA" id="ARBA00017143"/>
    </source>
</evidence>
<dbReference type="STRING" id="27349.A0A0L6VUA2"/>
<dbReference type="GO" id="GO:0005524">
    <property type="term" value="F:ATP binding"/>
    <property type="evidence" value="ECO:0007669"/>
    <property type="project" value="UniProtKB-KW"/>
</dbReference>
<dbReference type="OrthoDB" id="5186at2759"/>
<feature type="domain" description="AAA+ ATPase" evidence="11">
    <location>
        <begin position="1230"/>
        <end position="1453"/>
    </location>
</feature>
<dbReference type="Pfam" id="PF17865">
    <property type="entry name" value="AAA_lid_5"/>
    <property type="match status" value="1"/>
</dbReference>
<feature type="domain" description="AAA+ ATPase" evidence="11">
    <location>
        <begin position="190"/>
        <end position="319"/>
    </location>
</feature>
<dbReference type="GO" id="GO:0000055">
    <property type="term" value="P:ribosomal large subunit export from nucleus"/>
    <property type="evidence" value="ECO:0007669"/>
    <property type="project" value="TreeGrafter"/>
</dbReference>
<gene>
    <name evidence="12" type="ORF">VP01_1044g4</name>
</gene>
<dbReference type="Gene3D" id="3.40.50.300">
    <property type="entry name" value="P-loop containing nucleotide triphosphate hydrolases"/>
    <property type="match status" value="4"/>
</dbReference>
<feature type="region of interest" description="Disordered" evidence="10">
    <location>
        <begin position="650"/>
        <end position="672"/>
    </location>
</feature>